<dbReference type="Proteomes" id="UP001597419">
    <property type="component" value="Unassembled WGS sequence"/>
</dbReference>
<evidence type="ECO:0000313" key="3">
    <source>
        <dbReference type="Proteomes" id="UP001597419"/>
    </source>
</evidence>
<name>A0ABW5GJB4_9PSEU</name>
<protein>
    <submittedName>
        <fullName evidence="2">YdcF family protein</fullName>
    </submittedName>
</protein>
<dbReference type="Pfam" id="PF02698">
    <property type="entry name" value="DUF218"/>
    <property type="match status" value="1"/>
</dbReference>
<evidence type="ECO:0000313" key="2">
    <source>
        <dbReference type="EMBL" id="MFD2460924.1"/>
    </source>
</evidence>
<dbReference type="PANTHER" id="PTHR30336:SF20">
    <property type="entry name" value="DUF218 DOMAIN-CONTAINING PROTEIN"/>
    <property type="match status" value="1"/>
</dbReference>
<accession>A0ABW5GJB4</accession>
<reference evidence="3" key="1">
    <citation type="journal article" date="2019" name="Int. J. Syst. Evol. Microbiol.">
        <title>The Global Catalogue of Microorganisms (GCM) 10K type strain sequencing project: providing services to taxonomists for standard genome sequencing and annotation.</title>
        <authorList>
            <consortium name="The Broad Institute Genomics Platform"/>
            <consortium name="The Broad Institute Genome Sequencing Center for Infectious Disease"/>
            <person name="Wu L."/>
            <person name="Ma J."/>
        </authorList>
    </citation>
    <scope>NUCLEOTIDE SEQUENCE [LARGE SCALE GENOMIC DNA]</scope>
    <source>
        <strain evidence="3">CGMCC 4.7643</strain>
    </source>
</reference>
<feature type="domain" description="DUF218" evidence="1">
    <location>
        <begin position="42"/>
        <end position="160"/>
    </location>
</feature>
<organism evidence="2 3">
    <name type="scientific">Amycolatopsis samaneae</name>
    <dbReference type="NCBI Taxonomy" id="664691"/>
    <lineage>
        <taxon>Bacteria</taxon>
        <taxon>Bacillati</taxon>
        <taxon>Actinomycetota</taxon>
        <taxon>Actinomycetes</taxon>
        <taxon>Pseudonocardiales</taxon>
        <taxon>Pseudonocardiaceae</taxon>
        <taxon>Amycolatopsis</taxon>
    </lineage>
</organism>
<gene>
    <name evidence="2" type="ORF">ACFSYJ_20115</name>
</gene>
<dbReference type="RefSeq" id="WP_345394718.1">
    <property type="nucleotide sequence ID" value="NZ_BAABHG010000006.1"/>
</dbReference>
<dbReference type="EMBL" id="JBHUKU010000009">
    <property type="protein sequence ID" value="MFD2460924.1"/>
    <property type="molecule type" value="Genomic_DNA"/>
</dbReference>
<dbReference type="InterPro" id="IPR051599">
    <property type="entry name" value="Cell_Envelope_Assoc"/>
</dbReference>
<dbReference type="PANTHER" id="PTHR30336">
    <property type="entry name" value="INNER MEMBRANE PROTEIN, PROBABLE PERMEASE"/>
    <property type="match status" value="1"/>
</dbReference>
<dbReference type="CDD" id="cd06259">
    <property type="entry name" value="YdcF-like"/>
    <property type="match status" value="1"/>
</dbReference>
<comment type="caution">
    <text evidence="2">The sequence shown here is derived from an EMBL/GenBank/DDBJ whole genome shotgun (WGS) entry which is preliminary data.</text>
</comment>
<evidence type="ECO:0000259" key="1">
    <source>
        <dbReference type="Pfam" id="PF02698"/>
    </source>
</evidence>
<dbReference type="Gene3D" id="3.40.50.620">
    <property type="entry name" value="HUPs"/>
    <property type="match status" value="1"/>
</dbReference>
<sequence length="218" mass="24259">MKHQLTEPQWQDAELVWDFHQVRHYLKPCSAAIALGCNDIGVASHAADLYHRGFFPTIVFTGATSRDTAAIFPRGEAVHFRERALELDVPDEAILIEPVARNTGANITLSRDVLARAGIMPSSVLLISMPYMERRAYATCRRLWPEVEPVCTSAPLTLEEYVKTVGDPAEVVDMMTGDLQRVMEYPKQGFAIEQTVPSAVRAAFDRLVAAGFSSRLLR</sequence>
<dbReference type="InterPro" id="IPR003848">
    <property type="entry name" value="DUF218"/>
</dbReference>
<proteinExistence type="predicted"/>
<keyword evidence="3" id="KW-1185">Reference proteome</keyword>
<dbReference type="InterPro" id="IPR014729">
    <property type="entry name" value="Rossmann-like_a/b/a_fold"/>
</dbReference>